<evidence type="ECO:0000256" key="14">
    <source>
        <dbReference type="ARBA" id="ARBA00023304"/>
    </source>
</evidence>
<feature type="site" description="Important for catalysis" evidence="16">
    <location>
        <position position="142"/>
    </location>
</feature>
<evidence type="ECO:0000259" key="18">
    <source>
        <dbReference type="SMART" id="SM01329"/>
    </source>
</evidence>
<feature type="domain" description="Isopropylmalate dehydrogenase-like" evidence="18">
    <location>
        <begin position="4"/>
        <end position="352"/>
    </location>
</feature>
<dbReference type="FunFam" id="3.40.718.10:FF:000028">
    <property type="entry name" value="3-isopropylmalate dehydrogenase"/>
    <property type="match status" value="1"/>
</dbReference>
<dbReference type="Gene3D" id="3.40.718.10">
    <property type="entry name" value="Isopropylmalate Dehydrogenase"/>
    <property type="match status" value="1"/>
</dbReference>
<feature type="site" description="Important for catalysis" evidence="16">
    <location>
        <position position="191"/>
    </location>
</feature>
<dbReference type="RefSeq" id="WP_207299088.1">
    <property type="nucleotide sequence ID" value="NZ_CP071444.1"/>
</dbReference>
<evidence type="ECO:0000313" key="19">
    <source>
        <dbReference type="EMBL" id="QSX07746.1"/>
    </source>
</evidence>
<keyword evidence="8 16" id="KW-0963">Cytoplasm</keyword>
<dbReference type="EC" id="1.1.1.85" evidence="16"/>
<evidence type="ECO:0000256" key="10">
    <source>
        <dbReference type="ARBA" id="ARBA00022723"/>
    </source>
</evidence>
<feature type="binding site" evidence="16">
    <location>
        <position position="106"/>
    </location>
    <ligand>
        <name>substrate</name>
    </ligand>
</feature>
<evidence type="ECO:0000256" key="1">
    <source>
        <dbReference type="ARBA" id="ARBA00000624"/>
    </source>
</evidence>
<evidence type="ECO:0000256" key="2">
    <source>
        <dbReference type="ARBA" id="ARBA00001936"/>
    </source>
</evidence>
<dbReference type="PANTHER" id="PTHR42979">
    <property type="entry name" value="3-ISOPROPYLMALATE DEHYDROGENASE"/>
    <property type="match status" value="1"/>
</dbReference>
<comment type="similarity">
    <text evidence="5 16">Belongs to the isocitrate and isopropylmalate dehydrogenases family. LeuB type 1 subfamily.</text>
</comment>
<evidence type="ECO:0000256" key="15">
    <source>
        <dbReference type="ARBA" id="ARBA00023577"/>
    </source>
</evidence>
<dbReference type="GO" id="GO:0051287">
    <property type="term" value="F:NAD binding"/>
    <property type="evidence" value="ECO:0007669"/>
    <property type="project" value="InterPro"/>
</dbReference>
<reference evidence="19" key="1">
    <citation type="submission" date="2021-03" db="EMBL/GenBank/DDBJ databases">
        <title>Alkalibacter marinus sp. nov., isolated from tidal flat sediment.</title>
        <authorList>
            <person name="Namirimu T."/>
            <person name="Yang J.-A."/>
            <person name="Yang S.-H."/>
            <person name="Kim Y.-J."/>
            <person name="Kwon K.K."/>
        </authorList>
    </citation>
    <scope>NUCLEOTIDE SEQUENCE</scope>
    <source>
        <strain evidence="19">ES005</strain>
    </source>
</reference>
<keyword evidence="10 16" id="KW-0479">Metal-binding</keyword>
<dbReference type="AlphaFoldDB" id="A0A974XDN8"/>
<keyword evidence="13 16" id="KW-0520">NAD</keyword>
<evidence type="ECO:0000256" key="5">
    <source>
        <dbReference type="ARBA" id="ARBA00008319"/>
    </source>
</evidence>
<dbReference type="InterPro" id="IPR004429">
    <property type="entry name" value="Isopropylmalate_DH"/>
</dbReference>
<dbReference type="SUPFAM" id="SSF53659">
    <property type="entry name" value="Isocitrate/Isopropylmalate dehydrogenase-like"/>
    <property type="match status" value="1"/>
</dbReference>
<dbReference type="PANTHER" id="PTHR42979:SF1">
    <property type="entry name" value="3-ISOPROPYLMALATE DEHYDROGENASE"/>
    <property type="match status" value="1"/>
</dbReference>
<evidence type="ECO:0000256" key="13">
    <source>
        <dbReference type="ARBA" id="ARBA00023027"/>
    </source>
</evidence>
<dbReference type="InterPro" id="IPR024084">
    <property type="entry name" value="IsoPropMal-DH-like_dom"/>
</dbReference>
<dbReference type="InterPro" id="IPR019818">
    <property type="entry name" value="IsoCit/isopropylmalate_DH_CS"/>
</dbReference>
<dbReference type="HAMAP" id="MF_01033">
    <property type="entry name" value="LeuB_type1"/>
    <property type="match status" value="1"/>
</dbReference>
<evidence type="ECO:0000256" key="6">
    <source>
        <dbReference type="ARBA" id="ARBA00011738"/>
    </source>
</evidence>
<dbReference type="GO" id="GO:0003862">
    <property type="term" value="F:3-isopropylmalate dehydrogenase activity"/>
    <property type="evidence" value="ECO:0007669"/>
    <property type="project" value="UniProtKB-UniRule"/>
</dbReference>
<comment type="cofactor">
    <cofactor evidence="2">
        <name>Mn(2+)</name>
        <dbReference type="ChEBI" id="CHEBI:29035"/>
    </cofactor>
</comment>
<accession>A0A974XDN8</accession>
<feature type="binding site" evidence="16">
    <location>
        <position position="223"/>
    </location>
    <ligand>
        <name>Mg(2+)</name>
        <dbReference type="ChEBI" id="CHEBI:18420"/>
    </ligand>
</feature>
<dbReference type="PROSITE" id="PS00470">
    <property type="entry name" value="IDH_IMDH"/>
    <property type="match status" value="1"/>
</dbReference>
<feature type="binding site" evidence="16">
    <location>
        <position position="247"/>
    </location>
    <ligand>
        <name>Mg(2+)</name>
        <dbReference type="ChEBI" id="CHEBI:18420"/>
    </ligand>
</feature>
<comment type="cofactor">
    <cofactor evidence="16 17">
        <name>Mg(2+)</name>
        <dbReference type="ChEBI" id="CHEBI:18420"/>
    </cofactor>
    <cofactor evidence="16 17">
        <name>Mn(2+)</name>
        <dbReference type="ChEBI" id="CHEBI:29035"/>
    </cofactor>
    <text evidence="16 17">Binds 1 Mg(2+) or Mn(2+) ion per subunit.</text>
</comment>
<dbReference type="KEGG" id="alka:J0B03_07915"/>
<comment type="subunit">
    <text evidence="6 16 17">Homodimer.</text>
</comment>
<keyword evidence="20" id="KW-1185">Reference proteome</keyword>
<evidence type="ECO:0000256" key="8">
    <source>
        <dbReference type="ARBA" id="ARBA00022490"/>
    </source>
</evidence>
<dbReference type="GO" id="GO:0000287">
    <property type="term" value="F:magnesium ion binding"/>
    <property type="evidence" value="ECO:0007669"/>
    <property type="project" value="InterPro"/>
</dbReference>
<comment type="pathway">
    <text evidence="4 16 17">Amino-acid biosynthesis; L-leucine biosynthesis; L-leucine from 3-methyl-2-oxobutanoate: step 3/4.</text>
</comment>
<dbReference type="Proteomes" id="UP000663499">
    <property type="component" value="Chromosome"/>
</dbReference>
<sequence length="356" mass="38653">MEYKIAVIKGDGIGPEVTQAALEILDAVGEKYGHTFHYTEVLAGGCAYDVHGHPLPEKTMEVCKDSDAVILGAVGGPKWDDLPGDLRPEAALLGLRKGLGLFANLRPAILFDALKDACPLKPEIVGEGLDICVVRELTGGIYFGERGMKETDMGMSAYDMEVYSEMEVERIARVAFDMAMKRKKKVMSVDKANILESSRLWRRTVEKVAKDYPEVALDHMYVDNAAMQLVRNPRQFDVIVTTNMFGDILSDEASMITGSIGMLPSASLGEGNKGMYEPVHGSAPDIAGQGKANPLATILSLSMMLKYTFGLMEEAACIEEAVMSALNEGNRTGDIAAEGEAVLTTEEMRTAVKKFL</sequence>
<keyword evidence="16" id="KW-0464">Manganese</keyword>
<evidence type="ECO:0000256" key="16">
    <source>
        <dbReference type="HAMAP-Rule" id="MF_01033"/>
    </source>
</evidence>
<comment type="catalytic activity">
    <reaction evidence="1 16 17">
        <text>(2R,3S)-3-isopropylmalate + NAD(+) = 4-methyl-2-oxopentanoate + CO2 + NADH</text>
        <dbReference type="Rhea" id="RHEA:32271"/>
        <dbReference type="ChEBI" id="CHEBI:16526"/>
        <dbReference type="ChEBI" id="CHEBI:17865"/>
        <dbReference type="ChEBI" id="CHEBI:35121"/>
        <dbReference type="ChEBI" id="CHEBI:57540"/>
        <dbReference type="ChEBI" id="CHEBI:57945"/>
        <dbReference type="EC" id="1.1.1.85"/>
    </reaction>
</comment>
<keyword evidence="14 16" id="KW-0100">Branched-chain amino acid biosynthesis</keyword>
<feature type="binding site" evidence="16">
    <location>
        <position position="223"/>
    </location>
    <ligand>
        <name>substrate</name>
    </ligand>
</feature>
<protein>
    <recommendedName>
        <fullName evidence="16">3-isopropylmalate dehydrogenase</fullName>
        <ecNumber evidence="16">1.1.1.85</ecNumber>
    </recommendedName>
    <alternativeName>
        <fullName evidence="16">3-IPM-DH</fullName>
    </alternativeName>
    <alternativeName>
        <fullName evidence="16">Beta-IPM dehydrogenase</fullName>
        <shortName evidence="16">IMDH</shortName>
    </alternativeName>
</protein>
<dbReference type="EMBL" id="CP071444">
    <property type="protein sequence ID" value="QSX07746.1"/>
    <property type="molecule type" value="Genomic_DNA"/>
</dbReference>
<dbReference type="NCBIfam" id="TIGR00169">
    <property type="entry name" value="leuB"/>
    <property type="match status" value="1"/>
</dbReference>
<feature type="binding site" evidence="16">
    <location>
        <position position="135"/>
    </location>
    <ligand>
        <name>substrate</name>
    </ligand>
</feature>
<feature type="binding site" evidence="16">
    <location>
        <begin position="76"/>
        <end position="89"/>
    </location>
    <ligand>
        <name>NAD(+)</name>
        <dbReference type="ChEBI" id="CHEBI:57540"/>
    </ligand>
</feature>
<evidence type="ECO:0000256" key="7">
    <source>
        <dbReference type="ARBA" id="ARBA00022430"/>
    </source>
</evidence>
<comment type="subcellular location">
    <subcellularLocation>
        <location evidence="3 16">Cytoplasm</location>
    </subcellularLocation>
</comment>
<feature type="binding site" evidence="16">
    <location>
        <position position="96"/>
    </location>
    <ligand>
        <name>substrate</name>
    </ligand>
</feature>
<keyword evidence="11 16" id="KW-0460">Magnesium</keyword>
<dbReference type="GO" id="GO:0005829">
    <property type="term" value="C:cytosol"/>
    <property type="evidence" value="ECO:0007669"/>
    <property type="project" value="TreeGrafter"/>
</dbReference>
<keyword evidence="12 16" id="KW-0560">Oxidoreductase</keyword>
<evidence type="ECO:0000256" key="11">
    <source>
        <dbReference type="ARBA" id="ARBA00022842"/>
    </source>
</evidence>
<evidence type="ECO:0000256" key="9">
    <source>
        <dbReference type="ARBA" id="ARBA00022605"/>
    </source>
</evidence>
<evidence type="ECO:0000256" key="3">
    <source>
        <dbReference type="ARBA" id="ARBA00004496"/>
    </source>
</evidence>
<proteinExistence type="inferred from homology"/>
<dbReference type="GO" id="GO:0009098">
    <property type="term" value="P:L-leucine biosynthetic process"/>
    <property type="evidence" value="ECO:0007669"/>
    <property type="project" value="UniProtKB-UniRule"/>
</dbReference>
<gene>
    <name evidence="16 19" type="primary">leuB</name>
    <name evidence="19" type="ORF">J0B03_07915</name>
</gene>
<dbReference type="Pfam" id="PF00180">
    <property type="entry name" value="Iso_dh"/>
    <property type="match status" value="1"/>
</dbReference>
<keyword evidence="7 16" id="KW-0432">Leucine biosynthesis</keyword>
<dbReference type="SMART" id="SM01329">
    <property type="entry name" value="Iso_dh"/>
    <property type="match status" value="1"/>
</dbReference>
<evidence type="ECO:0000256" key="17">
    <source>
        <dbReference type="RuleBase" id="RU004445"/>
    </source>
</evidence>
<evidence type="ECO:0000256" key="4">
    <source>
        <dbReference type="ARBA" id="ARBA00004762"/>
    </source>
</evidence>
<organism evidence="19 20">
    <name type="scientific">Alkalibacter rhizosphaerae</name>
    <dbReference type="NCBI Taxonomy" id="2815577"/>
    <lineage>
        <taxon>Bacteria</taxon>
        <taxon>Bacillati</taxon>
        <taxon>Bacillota</taxon>
        <taxon>Clostridia</taxon>
        <taxon>Eubacteriales</taxon>
        <taxon>Eubacteriaceae</taxon>
        <taxon>Alkalibacter</taxon>
    </lineage>
</organism>
<name>A0A974XDN8_9FIRM</name>
<feature type="binding site" evidence="16">
    <location>
        <begin position="281"/>
        <end position="293"/>
    </location>
    <ligand>
        <name>NAD(+)</name>
        <dbReference type="ChEBI" id="CHEBI:57540"/>
    </ligand>
</feature>
<evidence type="ECO:0000313" key="20">
    <source>
        <dbReference type="Proteomes" id="UP000663499"/>
    </source>
</evidence>
<evidence type="ECO:0000256" key="12">
    <source>
        <dbReference type="ARBA" id="ARBA00023002"/>
    </source>
</evidence>
<feature type="binding site" evidence="16">
    <location>
        <position position="251"/>
    </location>
    <ligand>
        <name>Mg(2+)</name>
        <dbReference type="ChEBI" id="CHEBI:18420"/>
    </ligand>
</feature>
<keyword evidence="9 16" id="KW-0028">Amino-acid biosynthesis</keyword>
<comment type="function">
    <text evidence="15 16 17">Catalyzes the oxidation of 3-carboxy-2-hydroxy-4-methylpentanoate (3-isopropylmalate) to 3-carboxy-4-methyl-2-oxopentanoate. The product decarboxylates to 4-methyl-2 oxopentanoate.</text>
</comment>